<comment type="caution">
    <text evidence="11">The sequence shown here is derived from an EMBL/GenBank/DDBJ whole genome shotgun (WGS) entry which is preliminary data.</text>
</comment>
<evidence type="ECO:0000256" key="1">
    <source>
        <dbReference type="ARBA" id="ARBA00004429"/>
    </source>
</evidence>
<evidence type="ECO:0000256" key="4">
    <source>
        <dbReference type="ARBA" id="ARBA00022475"/>
    </source>
</evidence>
<dbReference type="EMBL" id="ADLK01000012">
    <property type="protein sequence ID" value="KMW22047.1"/>
    <property type="molecule type" value="Genomic_DNA"/>
</dbReference>
<protein>
    <recommendedName>
        <fullName evidence="9">Transport permease protein</fullName>
    </recommendedName>
</protein>
<keyword evidence="5" id="KW-0997">Cell inner membrane</keyword>
<dbReference type="Proteomes" id="UP000037392">
    <property type="component" value="Unassembled WGS sequence"/>
</dbReference>
<accession>A0A0J9CA75</accession>
<evidence type="ECO:0000256" key="9">
    <source>
        <dbReference type="RuleBase" id="RU361157"/>
    </source>
</evidence>
<feature type="transmembrane region" description="Helical" evidence="9">
    <location>
        <begin position="223"/>
        <end position="242"/>
    </location>
</feature>
<dbReference type="PANTHER" id="PTHR30413:SF8">
    <property type="entry name" value="TRANSPORT PERMEASE PROTEIN"/>
    <property type="match status" value="1"/>
</dbReference>
<dbReference type="GO" id="GO:0140359">
    <property type="term" value="F:ABC-type transporter activity"/>
    <property type="evidence" value="ECO:0007669"/>
    <property type="project" value="InterPro"/>
</dbReference>
<evidence type="ECO:0000256" key="8">
    <source>
        <dbReference type="ARBA" id="ARBA00023136"/>
    </source>
</evidence>
<feature type="transmembrane region" description="Helical" evidence="9">
    <location>
        <begin position="135"/>
        <end position="159"/>
    </location>
</feature>
<keyword evidence="8 9" id="KW-0472">Membrane</keyword>
<evidence type="ECO:0000256" key="7">
    <source>
        <dbReference type="ARBA" id="ARBA00022989"/>
    </source>
</evidence>
<dbReference type="AlphaFoldDB" id="A0A0J9CA75"/>
<comment type="caution">
    <text evidence="9">Lacks conserved residue(s) required for the propagation of feature annotation.</text>
</comment>
<evidence type="ECO:0000256" key="5">
    <source>
        <dbReference type="ARBA" id="ARBA00022519"/>
    </source>
</evidence>
<evidence type="ECO:0000256" key="2">
    <source>
        <dbReference type="ARBA" id="ARBA00007783"/>
    </source>
</evidence>
<evidence type="ECO:0000256" key="6">
    <source>
        <dbReference type="ARBA" id="ARBA00022692"/>
    </source>
</evidence>
<comment type="subcellular location">
    <subcellularLocation>
        <location evidence="1">Cell inner membrane</location>
        <topology evidence="1">Multi-pass membrane protein</topology>
    </subcellularLocation>
    <subcellularLocation>
        <location evidence="9">Cell membrane</location>
        <topology evidence="9">Multi-pass membrane protein</topology>
    </subcellularLocation>
</comment>
<dbReference type="GO" id="GO:0015920">
    <property type="term" value="P:lipopolysaccharide transport"/>
    <property type="evidence" value="ECO:0007669"/>
    <property type="project" value="TreeGrafter"/>
</dbReference>
<name>A0A0J9CA75_9FIRM</name>
<evidence type="ECO:0000313" key="11">
    <source>
        <dbReference type="EMBL" id="KMW22047.1"/>
    </source>
</evidence>
<gene>
    <name evidence="11" type="ORF">HMPREF9470_00121</name>
</gene>
<keyword evidence="3 9" id="KW-0813">Transport</keyword>
<keyword evidence="6 9" id="KW-0812">Transmembrane</keyword>
<dbReference type="GO" id="GO:0043190">
    <property type="term" value="C:ATP-binding cassette (ABC) transporter complex"/>
    <property type="evidence" value="ECO:0007669"/>
    <property type="project" value="InterPro"/>
</dbReference>
<proteinExistence type="inferred from homology"/>
<comment type="similarity">
    <text evidence="2 9">Belongs to the ABC-2 integral membrane protein family.</text>
</comment>
<evidence type="ECO:0000259" key="10">
    <source>
        <dbReference type="PROSITE" id="PS51012"/>
    </source>
</evidence>
<sequence>MFWKYKDLIIQLVSRDIKLKYRRSFLGYLWSILNPLFVMIVMTIVFSAMFSRNIENFPVYLFTGKMLFDFLSTSTRQAMTSVVNNGALLKKTYVPKYIFTFSQVTSCMVDFVLSFGALLIVIIATGAKLTWTSVLFPTVVVQIYIFCLGLGFLLAALNVFFRDIQYIYNAITTAWMYLTPIFYPIESLPHNLQILIKGLNPLYYYVAQFRDLVYYGQIPGPRILWGGWIMAFIMLVIGLWAFKRKQDDFILFI</sequence>
<feature type="transmembrane region" description="Helical" evidence="9">
    <location>
        <begin position="25"/>
        <end position="51"/>
    </location>
</feature>
<evidence type="ECO:0000313" key="12">
    <source>
        <dbReference type="Proteomes" id="UP000037392"/>
    </source>
</evidence>
<dbReference type="PRINTS" id="PR00164">
    <property type="entry name" value="ABC2TRNSPORT"/>
</dbReference>
<dbReference type="PANTHER" id="PTHR30413">
    <property type="entry name" value="INNER MEMBRANE TRANSPORT PERMEASE"/>
    <property type="match status" value="1"/>
</dbReference>
<reference evidence="11 12" key="1">
    <citation type="submission" date="2011-04" db="EMBL/GenBank/DDBJ databases">
        <title>The Genome Sequence of Clostridium citroniae WAL-19142.</title>
        <authorList>
            <consortium name="The Broad Institute Genome Sequencing Platform"/>
            <person name="Earl A."/>
            <person name="Ward D."/>
            <person name="Feldgarden M."/>
            <person name="Gevers D."/>
            <person name="Warren Y.A."/>
            <person name="Tyrrell K.L."/>
            <person name="Citron D.M."/>
            <person name="Goldstein E.J."/>
            <person name="Daigneault M."/>
            <person name="Allen-Vercoe E."/>
            <person name="Young S.K."/>
            <person name="Zeng Q."/>
            <person name="Gargeya S."/>
            <person name="Fitzgerald M."/>
            <person name="Haas B."/>
            <person name="Abouelleil A."/>
            <person name="Alvarado L."/>
            <person name="Arachchi H.M."/>
            <person name="Berlin A."/>
            <person name="Brown A."/>
            <person name="Chapman S.B."/>
            <person name="Chen Z."/>
            <person name="Dunbar C."/>
            <person name="Freedman E."/>
            <person name="Gearin G."/>
            <person name="Gellesch M."/>
            <person name="Goldberg J."/>
            <person name="Griggs A."/>
            <person name="Gujja S."/>
            <person name="Heilman E.R."/>
            <person name="Heiman D."/>
            <person name="Howarth C."/>
            <person name="Larson L."/>
            <person name="Lui A."/>
            <person name="MacDonald P.J."/>
            <person name="Mehta T."/>
            <person name="Montmayeur A."/>
            <person name="Murphy C."/>
            <person name="Neiman D."/>
            <person name="Pearson M."/>
            <person name="Priest M."/>
            <person name="Roberts A."/>
            <person name="Saif S."/>
            <person name="Shea T."/>
            <person name="Shenoy N."/>
            <person name="Sisk P."/>
            <person name="Stolte C."/>
            <person name="Sykes S."/>
            <person name="White J."/>
            <person name="Yandava C."/>
            <person name="Wortman J."/>
            <person name="Nusbaum C."/>
            <person name="Birren B."/>
        </authorList>
    </citation>
    <scope>NUCLEOTIDE SEQUENCE [LARGE SCALE GENOMIC DNA]</scope>
    <source>
        <strain evidence="11 12">WAL-19142</strain>
    </source>
</reference>
<organism evidence="11 12">
    <name type="scientific">[Clostridium] citroniae WAL-19142</name>
    <dbReference type="NCBI Taxonomy" id="742734"/>
    <lineage>
        <taxon>Bacteria</taxon>
        <taxon>Bacillati</taxon>
        <taxon>Bacillota</taxon>
        <taxon>Clostridia</taxon>
        <taxon>Lachnospirales</taxon>
        <taxon>Lachnospiraceae</taxon>
        <taxon>Enterocloster</taxon>
    </lineage>
</organism>
<feature type="transmembrane region" description="Helical" evidence="9">
    <location>
        <begin position="166"/>
        <end position="185"/>
    </location>
</feature>
<dbReference type="InterPro" id="IPR047817">
    <property type="entry name" value="ABC2_TM_bact-type"/>
</dbReference>
<evidence type="ECO:0000256" key="3">
    <source>
        <dbReference type="ARBA" id="ARBA00022448"/>
    </source>
</evidence>
<keyword evidence="7 9" id="KW-1133">Transmembrane helix</keyword>
<feature type="domain" description="ABC transmembrane type-2" evidence="10">
    <location>
        <begin position="26"/>
        <end position="245"/>
    </location>
</feature>
<dbReference type="InterPro" id="IPR013525">
    <property type="entry name" value="ABC2_TM"/>
</dbReference>
<dbReference type="PATRIC" id="fig|742734.4.peg.127"/>
<feature type="transmembrane region" description="Helical" evidence="9">
    <location>
        <begin position="97"/>
        <end position="123"/>
    </location>
</feature>
<dbReference type="PROSITE" id="PS51012">
    <property type="entry name" value="ABC_TM2"/>
    <property type="match status" value="1"/>
</dbReference>
<dbReference type="Pfam" id="PF01061">
    <property type="entry name" value="ABC2_membrane"/>
    <property type="match status" value="1"/>
</dbReference>
<keyword evidence="4 9" id="KW-1003">Cell membrane</keyword>
<dbReference type="InterPro" id="IPR000412">
    <property type="entry name" value="ABC_2_transport"/>
</dbReference>